<keyword evidence="3" id="KW-1185">Reference proteome</keyword>
<evidence type="ECO:0000256" key="1">
    <source>
        <dbReference type="SAM" id="Phobius"/>
    </source>
</evidence>
<keyword evidence="1" id="KW-0812">Transmembrane</keyword>
<accession>A0A329S2V1</accession>
<gene>
    <name evidence="2" type="ORF">PC110_g12821</name>
</gene>
<comment type="caution">
    <text evidence="2">The sequence shown here is derived from an EMBL/GenBank/DDBJ whole genome shotgun (WGS) entry which is preliminary data.</text>
</comment>
<keyword evidence="1" id="KW-1133">Transmembrane helix</keyword>
<feature type="transmembrane region" description="Helical" evidence="1">
    <location>
        <begin position="155"/>
        <end position="174"/>
    </location>
</feature>
<dbReference type="VEuPathDB" id="FungiDB:PC110_g12821"/>
<reference evidence="2 3" key="1">
    <citation type="submission" date="2018-01" db="EMBL/GenBank/DDBJ databases">
        <title>Draft genome of the strawberry crown rot pathogen Phytophthora cactorum.</title>
        <authorList>
            <person name="Armitage A.D."/>
            <person name="Lysoe E."/>
            <person name="Nellist C.F."/>
            <person name="Harrison R.J."/>
            <person name="Brurberg M.B."/>
        </authorList>
    </citation>
    <scope>NUCLEOTIDE SEQUENCE [LARGE SCALE GENOMIC DNA]</scope>
    <source>
        <strain evidence="2 3">10300</strain>
    </source>
</reference>
<sequence length="188" mass="20594">MNCSLSKETSLPTKNFYSLLTAFSIFLQTKKSTRARSGDGLLAKSTALGYFSQTLNMLRERYPSALSDSQRIAKIRDKMGSNIEERNLRTNVQTNDAPGCTVDDLCVLAEHLIVHAEVATDRMTRGSGVGSATGLRSRLRESTPGVLLQKFIGDLYFFGVFEVIVAFVDLIVFVQGADVTGLHTSGYV</sequence>
<dbReference type="EMBL" id="MJFZ01000350">
    <property type="protein sequence ID" value="RAW30840.1"/>
    <property type="molecule type" value="Genomic_DNA"/>
</dbReference>
<dbReference type="AlphaFoldDB" id="A0A329S2V1"/>
<dbReference type="OrthoDB" id="127928at2759"/>
<evidence type="ECO:0000313" key="2">
    <source>
        <dbReference type="EMBL" id="RAW30840.1"/>
    </source>
</evidence>
<proteinExistence type="predicted"/>
<dbReference type="Proteomes" id="UP000251314">
    <property type="component" value="Unassembled WGS sequence"/>
</dbReference>
<keyword evidence="1" id="KW-0472">Membrane</keyword>
<protein>
    <submittedName>
        <fullName evidence="2">Uncharacterized protein</fullName>
    </submittedName>
</protein>
<evidence type="ECO:0000313" key="3">
    <source>
        <dbReference type="Proteomes" id="UP000251314"/>
    </source>
</evidence>
<organism evidence="2 3">
    <name type="scientific">Phytophthora cactorum</name>
    <dbReference type="NCBI Taxonomy" id="29920"/>
    <lineage>
        <taxon>Eukaryota</taxon>
        <taxon>Sar</taxon>
        <taxon>Stramenopiles</taxon>
        <taxon>Oomycota</taxon>
        <taxon>Peronosporomycetes</taxon>
        <taxon>Peronosporales</taxon>
        <taxon>Peronosporaceae</taxon>
        <taxon>Phytophthora</taxon>
    </lineage>
</organism>
<name>A0A329S2V1_9STRA</name>